<evidence type="ECO:0000313" key="2">
    <source>
        <dbReference type="Proteomes" id="UP000837857"/>
    </source>
</evidence>
<proteinExistence type="predicted"/>
<gene>
    <name evidence="1" type="ORF">IPOD504_LOCUS11334</name>
</gene>
<sequence>MDWNKNINKIHDMEVFGLGPRAAVRGVRRAVCATATAAAAAAHVHRGRVQIYYVWVYVRTPRVIAPRSAKAGAADAEEGALEPRAGFKSSFRLDLSKCHLQVYYLSIIITSERVRACDVIEELYSVRGWWARRAPINPGGPQLGRRGVHWTRGVASPPVRYATRRSARGSELRLAAASERALWAECIALG</sequence>
<feature type="non-terminal residue" evidence="1">
    <location>
        <position position="190"/>
    </location>
</feature>
<organism evidence="1 2">
    <name type="scientific">Iphiclides podalirius</name>
    <name type="common">scarce swallowtail</name>
    <dbReference type="NCBI Taxonomy" id="110791"/>
    <lineage>
        <taxon>Eukaryota</taxon>
        <taxon>Metazoa</taxon>
        <taxon>Ecdysozoa</taxon>
        <taxon>Arthropoda</taxon>
        <taxon>Hexapoda</taxon>
        <taxon>Insecta</taxon>
        <taxon>Pterygota</taxon>
        <taxon>Neoptera</taxon>
        <taxon>Endopterygota</taxon>
        <taxon>Lepidoptera</taxon>
        <taxon>Glossata</taxon>
        <taxon>Ditrysia</taxon>
        <taxon>Papilionoidea</taxon>
        <taxon>Papilionidae</taxon>
        <taxon>Papilioninae</taxon>
        <taxon>Iphiclides</taxon>
    </lineage>
</organism>
<name>A0ABN8ILM4_9NEOP</name>
<dbReference type="EMBL" id="OW152839">
    <property type="protein sequence ID" value="CAH2061176.1"/>
    <property type="molecule type" value="Genomic_DNA"/>
</dbReference>
<protein>
    <submittedName>
        <fullName evidence="1">Uncharacterized protein</fullName>
    </submittedName>
</protein>
<keyword evidence="2" id="KW-1185">Reference proteome</keyword>
<accession>A0ABN8ILM4</accession>
<evidence type="ECO:0000313" key="1">
    <source>
        <dbReference type="EMBL" id="CAH2061176.1"/>
    </source>
</evidence>
<dbReference type="Proteomes" id="UP000837857">
    <property type="component" value="Chromosome 27"/>
</dbReference>
<reference evidence="1" key="1">
    <citation type="submission" date="2022-03" db="EMBL/GenBank/DDBJ databases">
        <authorList>
            <person name="Martin H S."/>
        </authorList>
    </citation>
    <scope>NUCLEOTIDE SEQUENCE</scope>
</reference>